<keyword evidence="1" id="KW-1133">Transmembrane helix</keyword>
<dbReference type="GO" id="GO:0005886">
    <property type="term" value="C:plasma membrane"/>
    <property type="evidence" value="ECO:0007669"/>
    <property type="project" value="TreeGrafter"/>
</dbReference>
<evidence type="ECO:0000313" key="3">
    <source>
        <dbReference type="Proteomes" id="UP000198935"/>
    </source>
</evidence>
<name>A0A1H3QWP3_9BACI</name>
<dbReference type="PANTHER" id="PTHR35813:SF1">
    <property type="entry name" value="INNER MEMBRANE PROTEIN YBAN"/>
    <property type="match status" value="1"/>
</dbReference>
<evidence type="ECO:0000256" key="1">
    <source>
        <dbReference type="SAM" id="Phobius"/>
    </source>
</evidence>
<keyword evidence="3" id="KW-1185">Reference proteome</keyword>
<evidence type="ECO:0000313" key="2">
    <source>
        <dbReference type="EMBL" id="SDZ17750.1"/>
    </source>
</evidence>
<keyword evidence="1" id="KW-0812">Transmembrane</keyword>
<dbReference type="STRING" id="1503961.SAMN05421736_10783"/>
<reference evidence="3" key="1">
    <citation type="submission" date="2016-10" db="EMBL/GenBank/DDBJ databases">
        <authorList>
            <person name="Varghese N."/>
            <person name="Submissions S."/>
        </authorList>
    </citation>
    <scope>NUCLEOTIDE SEQUENCE [LARGE SCALE GENOMIC DNA]</scope>
    <source>
        <strain evidence="3">SP</strain>
    </source>
</reference>
<dbReference type="AlphaFoldDB" id="A0A1H3QWP3"/>
<dbReference type="Proteomes" id="UP000198935">
    <property type="component" value="Unassembled WGS sequence"/>
</dbReference>
<gene>
    <name evidence="2" type="ORF">SAMN05421736_10783</name>
</gene>
<proteinExistence type="predicted"/>
<dbReference type="PIRSF" id="PIRSF016789">
    <property type="entry name" value="DUF454"/>
    <property type="match status" value="1"/>
</dbReference>
<evidence type="ECO:0008006" key="4">
    <source>
        <dbReference type="Google" id="ProtNLM"/>
    </source>
</evidence>
<dbReference type="InterPro" id="IPR007401">
    <property type="entry name" value="DUF454"/>
</dbReference>
<dbReference type="OrthoDB" id="5690292at2"/>
<accession>A0A1H3QWP3</accession>
<keyword evidence="1" id="KW-0472">Membrane</keyword>
<sequence length="143" mass="16240">MKMIKKSLLVGCGFISVALGMLGAILPILPTVPFLLLASVCFVKGSERCDAWFKNTGLYKKQLKSFVQNKCMTRNQKAVILLTANAMLCFPFFMVDNLYMRIFIIALVIWKLWYFLFQIGTVNEQKTKAAQNERKKDSIVEGS</sequence>
<dbReference type="Pfam" id="PF04304">
    <property type="entry name" value="DUF454"/>
    <property type="match status" value="1"/>
</dbReference>
<organism evidence="2 3">
    <name type="scientific">Evansella caseinilytica</name>
    <dbReference type="NCBI Taxonomy" id="1503961"/>
    <lineage>
        <taxon>Bacteria</taxon>
        <taxon>Bacillati</taxon>
        <taxon>Bacillota</taxon>
        <taxon>Bacilli</taxon>
        <taxon>Bacillales</taxon>
        <taxon>Bacillaceae</taxon>
        <taxon>Evansella</taxon>
    </lineage>
</organism>
<dbReference type="EMBL" id="FNPI01000007">
    <property type="protein sequence ID" value="SDZ17750.1"/>
    <property type="molecule type" value="Genomic_DNA"/>
</dbReference>
<feature type="transmembrane region" description="Helical" evidence="1">
    <location>
        <begin position="99"/>
        <end position="117"/>
    </location>
</feature>
<dbReference type="PANTHER" id="PTHR35813">
    <property type="entry name" value="INNER MEMBRANE PROTEIN YBAN"/>
    <property type="match status" value="1"/>
</dbReference>
<protein>
    <recommendedName>
        <fullName evidence="4">DUF454 domain-containing protein</fullName>
    </recommendedName>
</protein>